<dbReference type="RefSeq" id="WP_311628657.1">
    <property type="nucleotide sequence ID" value="NZ_JAVREN010000002.1"/>
</dbReference>
<feature type="transmembrane region" description="Helical" evidence="1">
    <location>
        <begin position="313"/>
        <end position="335"/>
    </location>
</feature>
<gene>
    <name evidence="2" type="ORF">RM780_02075</name>
</gene>
<keyword evidence="1" id="KW-0812">Transmembrane</keyword>
<protein>
    <submittedName>
        <fullName evidence="2">DUF3533 domain-containing protein</fullName>
    </submittedName>
</protein>
<evidence type="ECO:0000313" key="3">
    <source>
        <dbReference type="Proteomes" id="UP001183388"/>
    </source>
</evidence>
<comment type="caution">
    <text evidence="2">The sequence shown here is derived from an EMBL/GenBank/DDBJ whole genome shotgun (WGS) entry which is preliminary data.</text>
</comment>
<dbReference type="Proteomes" id="UP001183388">
    <property type="component" value="Unassembled WGS sequence"/>
</dbReference>
<sequence length="351" mass="35666">MDRIPGYGPSPGPGDARGAVTLRAGLLVLGVLLLHLAFIASYLGALHDPRPDRVPIAVAAPGDRRAEVVRGLEELPGHPLEAERTASDAAAARRLVERREVDGAYVVDAEGRSDTLYVASGGGTALAEAVRETVTRAAEAEGREVEVRDVAPAAGGDSRGLSAFYLIIGWCVGGYLVAAALAVSAGARPATVRRAARRLLVLAGYAVAAGLAGAVIAGPVLGALPGRVLALAGTGALVVFATGALTLALQGLFGMFGIGLALLLVVVLGNPSAGGPYAYPLLPAFWQAIGPVLIPGAGTWTARSVAYFEGHAVLGPLLVLAAWAVAGTALTLLLARFRSAPRSSLDELSFV</sequence>
<organism evidence="2 3">
    <name type="scientific">Streptomyces boetiae</name>
    <dbReference type="NCBI Taxonomy" id="3075541"/>
    <lineage>
        <taxon>Bacteria</taxon>
        <taxon>Bacillati</taxon>
        <taxon>Actinomycetota</taxon>
        <taxon>Actinomycetes</taxon>
        <taxon>Kitasatosporales</taxon>
        <taxon>Streptomycetaceae</taxon>
        <taxon>Streptomyces</taxon>
    </lineage>
</organism>
<feature type="transmembrane region" description="Helical" evidence="1">
    <location>
        <begin position="163"/>
        <end position="187"/>
    </location>
</feature>
<dbReference type="EMBL" id="JAVREN010000002">
    <property type="protein sequence ID" value="MDT0305750.1"/>
    <property type="molecule type" value="Genomic_DNA"/>
</dbReference>
<feature type="transmembrane region" description="Helical" evidence="1">
    <location>
        <begin position="228"/>
        <end position="249"/>
    </location>
</feature>
<keyword evidence="1" id="KW-0472">Membrane</keyword>
<proteinExistence type="predicted"/>
<accession>A0ABU2L2G3</accession>
<name>A0ABU2L2G3_9ACTN</name>
<feature type="transmembrane region" description="Helical" evidence="1">
    <location>
        <begin position="199"/>
        <end position="222"/>
    </location>
</feature>
<feature type="transmembrane region" description="Helical" evidence="1">
    <location>
        <begin position="20"/>
        <end position="43"/>
    </location>
</feature>
<evidence type="ECO:0000256" key="1">
    <source>
        <dbReference type="SAM" id="Phobius"/>
    </source>
</evidence>
<keyword evidence="1" id="KW-1133">Transmembrane helix</keyword>
<reference evidence="3" key="1">
    <citation type="submission" date="2023-07" db="EMBL/GenBank/DDBJ databases">
        <title>30 novel species of actinomycetes from the DSMZ collection.</title>
        <authorList>
            <person name="Nouioui I."/>
        </authorList>
    </citation>
    <scope>NUCLEOTIDE SEQUENCE [LARGE SCALE GENOMIC DNA]</scope>
    <source>
        <strain evidence="3">DSM 44917</strain>
    </source>
</reference>
<evidence type="ECO:0000313" key="2">
    <source>
        <dbReference type="EMBL" id="MDT0305750.1"/>
    </source>
</evidence>
<keyword evidence="3" id="KW-1185">Reference proteome</keyword>